<organism evidence="2 3">
    <name type="scientific">Sporisorium reilianum (strain SRZ2)</name>
    <name type="common">Maize head smut fungus</name>
    <dbReference type="NCBI Taxonomy" id="999809"/>
    <lineage>
        <taxon>Eukaryota</taxon>
        <taxon>Fungi</taxon>
        <taxon>Dikarya</taxon>
        <taxon>Basidiomycota</taxon>
        <taxon>Ustilaginomycotina</taxon>
        <taxon>Ustilaginomycetes</taxon>
        <taxon>Ustilaginales</taxon>
        <taxon>Ustilaginaceae</taxon>
        <taxon>Sporisorium</taxon>
    </lineage>
</organism>
<name>E6ZQR5_SPORE</name>
<feature type="region of interest" description="Disordered" evidence="1">
    <location>
        <begin position="1"/>
        <end position="70"/>
    </location>
</feature>
<keyword evidence="3" id="KW-1185">Reference proteome</keyword>
<feature type="compositionally biased region" description="Polar residues" evidence="1">
    <location>
        <begin position="238"/>
        <end position="251"/>
    </location>
</feature>
<dbReference type="VEuPathDB" id="FungiDB:sr15991"/>
<feature type="compositionally biased region" description="Polar residues" evidence="1">
    <location>
        <begin position="327"/>
        <end position="359"/>
    </location>
</feature>
<feature type="compositionally biased region" description="Low complexity" evidence="1">
    <location>
        <begin position="142"/>
        <end position="163"/>
    </location>
</feature>
<feature type="region of interest" description="Disordered" evidence="1">
    <location>
        <begin position="177"/>
        <end position="359"/>
    </location>
</feature>
<dbReference type="AlphaFoldDB" id="E6ZQR5"/>
<gene>
    <name evidence="2" type="ORF">sr15991</name>
</gene>
<evidence type="ECO:0000256" key="1">
    <source>
        <dbReference type="SAM" id="MobiDB-lite"/>
    </source>
</evidence>
<feature type="compositionally biased region" description="Polar residues" evidence="1">
    <location>
        <begin position="296"/>
        <end position="312"/>
    </location>
</feature>
<feature type="compositionally biased region" description="Polar residues" evidence="1">
    <location>
        <begin position="201"/>
        <end position="211"/>
    </location>
</feature>
<evidence type="ECO:0000313" key="2">
    <source>
        <dbReference type="EMBL" id="CBQ69572.1"/>
    </source>
</evidence>
<protein>
    <submittedName>
        <fullName evidence="2">Uncharacterized protein</fullName>
    </submittedName>
</protein>
<dbReference type="Proteomes" id="UP000008867">
    <property type="component" value="Chromosome 16"/>
</dbReference>
<evidence type="ECO:0000313" key="3">
    <source>
        <dbReference type="Proteomes" id="UP000008867"/>
    </source>
</evidence>
<proteinExistence type="predicted"/>
<dbReference type="HOGENOM" id="CLU_772010_0_0_1"/>
<sequence>MNGQNGWYADQQPQYPPYTAQQQQQQQPQQSYQGNPQQRPRPEQQQAYMHHASTSYHSAHAMGGTQASYPDQSLDFRYAAGFNDGVGSSPASVTFPTSVNAPYNHSQPAQPAPSPQFSNVIPVRQSVGSNGGNGFVQLQGTGQRTNNSQYQQQQQQHNGGQLQRPSVDFANMASPIQHRFPSSAGPSQQAFAQQSFVSPSMHSTPRHQQLQPPRADPSQYAYESPYAPSTGTRERLAMSQSPVSDAFQSGGQPAGRTFNLMADFGTPTPNPPLRRTSAQTNFDSPFAAQTTQAAQPSLSNQWHSPSNNSAQPLASWPAAQREMQNAAPLSSLASWNQSKPYSDMQPSPAQSNRNPSFDR</sequence>
<accession>E6ZQR5</accession>
<feature type="region of interest" description="Disordered" evidence="1">
    <location>
        <begin position="102"/>
        <end position="165"/>
    </location>
</feature>
<feature type="compositionally biased region" description="Low complexity" evidence="1">
    <location>
        <begin position="11"/>
        <end position="62"/>
    </location>
</feature>
<dbReference type="EMBL" id="FQ311437">
    <property type="protein sequence ID" value="CBQ69572.1"/>
    <property type="molecule type" value="Genomic_DNA"/>
</dbReference>
<dbReference type="OrthoDB" id="10437144at2759"/>
<reference evidence="2 3" key="1">
    <citation type="journal article" date="2010" name="Science">
        <title>Pathogenicity determinants in smut fungi revealed by genome comparison.</title>
        <authorList>
            <person name="Schirawski J."/>
            <person name="Mannhaupt G."/>
            <person name="Muench K."/>
            <person name="Brefort T."/>
            <person name="Schipper K."/>
            <person name="Doehlemann G."/>
            <person name="Di Stasio M."/>
            <person name="Roessel N."/>
            <person name="Mendoza-Mendoza A."/>
            <person name="Pester D."/>
            <person name="Mueller O."/>
            <person name="Winterberg B."/>
            <person name="Meyer E."/>
            <person name="Ghareeb H."/>
            <person name="Wollenberg T."/>
            <person name="Muensterkoetter M."/>
            <person name="Wong P."/>
            <person name="Walter M."/>
            <person name="Stukenbrock E."/>
            <person name="Gueldener U."/>
            <person name="Kahmann R."/>
        </authorList>
    </citation>
    <scope>NUCLEOTIDE SEQUENCE [LARGE SCALE GENOMIC DNA]</scope>
    <source>
        <strain evidence="3">SRZ2</strain>
    </source>
</reference>
<feature type="compositionally biased region" description="Low complexity" evidence="1">
    <location>
        <begin position="181"/>
        <end position="200"/>
    </location>
</feature>